<sequence length="39" mass="4366">MPTFFHFLALLAFKIFAEEQVDVCIMEVGLGGKYDATNV</sequence>
<feature type="signal peptide" evidence="5">
    <location>
        <begin position="1"/>
        <end position="17"/>
    </location>
</feature>
<feature type="chain" id="PRO_5017414189" evidence="5">
    <location>
        <begin position="18"/>
        <end position="39"/>
    </location>
</feature>
<dbReference type="InterPro" id="IPR001645">
    <property type="entry name" value="Folylpolyglutamate_synth"/>
</dbReference>
<name>A0A392NDJ1_9FABA</name>
<feature type="non-terminal residue" evidence="6">
    <location>
        <position position="39"/>
    </location>
</feature>
<organism evidence="6 7">
    <name type="scientific">Trifolium medium</name>
    <dbReference type="NCBI Taxonomy" id="97028"/>
    <lineage>
        <taxon>Eukaryota</taxon>
        <taxon>Viridiplantae</taxon>
        <taxon>Streptophyta</taxon>
        <taxon>Embryophyta</taxon>
        <taxon>Tracheophyta</taxon>
        <taxon>Spermatophyta</taxon>
        <taxon>Magnoliopsida</taxon>
        <taxon>eudicotyledons</taxon>
        <taxon>Gunneridae</taxon>
        <taxon>Pentapetalae</taxon>
        <taxon>rosids</taxon>
        <taxon>fabids</taxon>
        <taxon>Fabales</taxon>
        <taxon>Fabaceae</taxon>
        <taxon>Papilionoideae</taxon>
        <taxon>50 kb inversion clade</taxon>
        <taxon>NPAAA clade</taxon>
        <taxon>Hologalegina</taxon>
        <taxon>IRL clade</taxon>
        <taxon>Trifolieae</taxon>
        <taxon>Trifolium</taxon>
    </lineage>
</organism>
<proteinExistence type="inferred from homology"/>
<reference evidence="6 7" key="1">
    <citation type="journal article" date="2018" name="Front. Plant Sci.">
        <title>Red Clover (Trifolium pratense) and Zigzag Clover (T. medium) - A Picture of Genomic Similarities and Differences.</title>
        <authorList>
            <person name="Dluhosova J."/>
            <person name="Istvanek J."/>
            <person name="Nedelnik J."/>
            <person name="Repkova J."/>
        </authorList>
    </citation>
    <scope>NUCLEOTIDE SEQUENCE [LARGE SCALE GENOMIC DNA]</scope>
    <source>
        <strain evidence="7">cv. 10/8</strain>
        <tissue evidence="6">Leaf</tissue>
    </source>
</reference>
<evidence type="ECO:0000313" key="7">
    <source>
        <dbReference type="Proteomes" id="UP000265520"/>
    </source>
</evidence>
<dbReference type="GO" id="GO:0005524">
    <property type="term" value="F:ATP binding"/>
    <property type="evidence" value="ECO:0007669"/>
    <property type="project" value="UniProtKB-KW"/>
</dbReference>
<evidence type="ECO:0000256" key="1">
    <source>
        <dbReference type="ARBA" id="ARBA00008276"/>
    </source>
</evidence>
<dbReference type="GO" id="GO:0004326">
    <property type="term" value="F:tetrahydrofolylpolyglutamate synthase activity"/>
    <property type="evidence" value="ECO:0007669"/>
    <property type="project" value="InterPro"/>
</dbReference>
<dbReference type="SUPFAM" id="SSF53623">
    <property type="entry name" value="MurD-like peptide ligases, catalytic domain"/>
    <property type="match status" value="1"/>
</dbReference>
<evidence type="ECO:0000256" key="4">
    <source>
        <dbReference type="ARBA" id="ARBA00022840"/>
    </source>
</evidence>
<accession>A0A392NDJ1</accession>
<keyword evidence="4" id="KW-0067">ATP-binding</keyword>
<dbReference type="GO" id="GO:0005739">
    <property type="term" value="C:mitochondrion"/>
    <property type="evidence" value="ECO:0007669"/>
    <property type="project" value="TreeGrafter"/>
</dbReference>
<keyword evidence="3" id="KW-0547">Nucleotide-binding</keyword>
<keyword evidence="5" id="KW-0732">Signal</keyword>
<gene>
    <name evidence="6" type="ORF">A2U01_0018897</name>
</gene>
<dbReference type="InterPro" id="IPR036565">
    <property type="entry name" value="Mur-like_cat_sf"/>
</dbReference>
<keyword evidence="7" id="KW-1185">Reference proteome</keyword>
<protein>
    <submittedName>
        <fullName evidence="6">Folylpolyglutamate synthase-like</fullName>
    </submittedName>
</protein>
<dbReference type="Gene3D" id="3.40.1190.10">
    <property type="entry name" value="Mur-like, catalytic domain"/>
    <property type="match status" value="1"/>
</dbReference>
<evidence type="ECO:0000256" key="3">
    <source>
        <dbReference type="ARBA" id="ARBA00022741"/>
    </source>
</evidence>
<comment type="similarity">
    <text evidence="1">Belongs to the folylpolyglutamate synthase family.</text>
</comment>
<dbReference type="EMBL" id="LXQA010036189">
    <property type="protein sequence ID" value="MCH97900.1"/>
    <property type="molecule type" value="Genomic_DNA"/>
</dbReference>
<evidence type="ECO:0000256" key="5">
    <source>
        <dbReference type="SAM" id="SignalP"/>
    </source>
</evidence>
<dbReference type="PANTHER" id="PTHR11136:SF10">
    <property type="entry name" value="FOLYLPOLYGLUTAMATE SYNTHASE"/>
    <property type="match status" value="1"/>
</dbReference>
<dbReference type="GO" id="GO:0005829">
    <property type="term" value="C:cytosol"/>
    <property type="evidence" value="ECO:0007669"/>
    <property type="project" value="TreeGrafter"/>
</dbReference>
<dbReference type="PANTHER" id="PTHR11136">
    <property type="entry name" value="FOLYLPOLYGLUTAMATE SYNTHASE-RELATED"/>
    <property type="match status" value="1"/>
</dbReference>
<keyword evidence="2" id="KW-0436">Ligase</keyword>
<evidence type="ECO:0000256" key="2">
    <source>
        <dbReference type="ARBA" id="ARBA00022598"/>
    </source>
</evidence>
<dbReference type="Proteomes" id="UP000265520">
    <property type="component" value="Unassembled WGS sequence"/>
</dbReference>
<dbReference type="AlphaFoldDB" id="A0A392NDJ1"/>
<evidence type="ECO:0000313" key="6">
    <source>
        <dbReference type="EMBL" id="MCH97900.1"/>
    </source>
</evidence>
<comment type="caution">
    <text evidence="6">The sequence shown here is derived from an EMBL/GenBank/DDBJ whole genome shotgun (WGS) entry which is preliminary data.</text>
</comment>